<organism evidence="1 2">
    <name type="scientific">Candidatus Thiomargarita nelsonii</name>
    <dbReference type="NCBI Taxonomy" id="1003181"/>
    <lineage>
        <taxon>Bacteria</taxon>
        <taxon>Pseudomonadati</taxon>
        <taxon>Pseudomonadota</taxon>
        <taxon>Gammaproteobacteria</taxon>
        <taxon>Thiotrichales</taxon>
        <taxon>Thiotrichaceae</taxon>
        <taxon>Thiomargarita</taxon>
    </lineage>
</organism>
<dbReference type="Proteomes" id="UP000030428">
    <property type="component" value="Unassembled WGS sequence"/>
</dbReference>
<proteinExistence type="predicted"/>
<evidence type="ECO:0000313" key="2">
    <source>
        <dbReference type="Proteomes" id="UP000030428"/>
    </source>
</evidence>
<dbReference type="AlphaFoldDB" id="A0A4E0QS83"/>
<name>A0A4E0QS83_9GAMM</name>
<reference evidence="1 2" key="1">
    <citation type="journal article" date="2016" name="Front. Microbiol.">
        <title>Single-Cell (Meta-)Genomics of a Dimorphic Candidatus Thiomargarita nelsonii Reveals Genomic Plasticity.</title>
        <authorList>
            <person name="Flood B.E."/>
            <person name="Fliss P."/>
            <person name="Jones D.S."/>
            <person name="Dick G.J."/>
            <person name="Jain S."/>
            <person name="Kaster A.K."/>
            <person name="Winkel M."/>
            <person name="Mussmann M."/>
            <person name="Bailey J."/>
        </authorList>
    </citation>
    <scope>NUCLEOTIDE SEQUENCE [LARGE SCALE GENOMIC DNA]</scope>
    <source>
        <strain evidence="1">Hydrate Ridge</strain>
    </source>
</reference>
<protein>
    <submittedName>
        <fullName evidence="1">Uncharacterized protein</fullName>
    </submittedName>
</protein>
<gene>
    <name evidence="1" type="ORF">PN36_04090</name>
</gene>
<accession>A0A4E0QS83</accession>
<comment type="caution">
    <text evidence="1">The sequence shown here is derived from an EMBL/GenBank/DDBJ whole genome shotgun (WGS) entry which is preliminary data.</text>
</comment>
<evidence type="ECO:0000313" key="1">
    <source>
        <dbReference type="EMBL" id="TGO03563.1"/>
    </source>
</evidence>
<keyword evidence="2" id="KW-1185">Reference proteome</keyword>
<dbReference type="EMBL" id="JSZA02000011">
    <property type="protein sequence ID" value="TGO03563.1"/>
    <property type="molecule type" value="Genomic_DNA"/>
</dbReference>
<sequence length="103" mass="11604">MKNDFDDKPTSDELVFTGLKKSYAVGETVKLDLEAHLTANSRFDRADLWVAIELPSSDFLFMTAMPFDPFSLTPQHFRNSVENAEAIYHLLQFPVPAGIGQCH</sequence>